<dbReference type="EMBL" id="AJZO02000195">
    <property type="protein sequence ID" value="OEF47390.1"/>
    <property type="molecule type" value="Genomic_DNA"/>
</dbReference>
<feature type="chain" id="PRO_5046129311" description="Pilus assembly protein C-terminal domain-containing protein" evidence="1">
    <location>
        <begin position="22"/>
        <end position="923"/>
    </location>
</feature>
<reference evidence="3 4" key="1">
    <citation type="journal article" date="2012" name="Science">
        <title>Ecological populations of bacteria act as socially cohesive units of antibiotic production and resistance.</title>
        <authorList>
            <person name="Cordero O.X."/>
            <person name="Wildschutte H."/>
            <person name="Kirkup B."/>
            <person name="Proehl S."/>
            <person name="Ngo L."/>
            <person name="Hussain F."/>
            <person name="Le Roux F."/>
            <person name="Mincer T."/>
            <person name="Polz M.F."/>
        </authorList>
    </citation>
    <scope>NUCLEOTIDE SEQUENCE [LARGE SCALE GENOMIC DNA]</scope>
    <source>
        <strain evidence="3 4">1F-267</strain>
    </source>
</reference>
<evidence type="ECO:0000313" key="4">
    <source>
        <dbReference type="Proteomes" id="UP000094638"/>
    </source>
</evidence>
<name>A0ABX3B6N8_9VIBR</name>
<evidence type="ECO:0000313" key="3">
    <source>
        <dbReference type="EMBL" id="OEF47390.1"/>
    </source>
</evidence>
<accession>A0ABX3B6N8</accession>
<protein>
    <recommendedName>
        <fullName evidence="2">Pilus assembly protein C-terminal domain-containing protein</fullName>
    </recommendedName>
</protein>
<dbReference type="Proteomes" id="UP000094638">
    <property type="component" value="Unassembled WGS sequence"/>
</dbReference>
<feature type="signal peptide" evidence="1">
    <location>
        <begin position="1"/>
        <end position="21"/>
    </location>
</feature>
<sequence length="923" mass="103952">MKSIYYLLTSVTLIFSPCSFSMEVDVPEGFEDFFSYQKQNLELKQLNGDYRDTVLLVAYDSVKLSNDSNENAKLSRMLLDNNVKPLYVEKILVELKNGVKVRNNECKEKELSNCVLVPTGEAYALVLDYDNKRLQLFVSPNLVNQVESKVDGKYQQTPKDNPATINHVSIDFDKYDGSDFNYSINDELMVGLNYGYIQSEAQYQSYNDEFDVYKLAYHLDFDRYSLRVGQFIGHESMNSTDFLLEGSTLNGVTERSIDFGSSNNLLLGGRNENKQLYFFSPSVGRLIVKDADSGRILLNRNTEPGQQFISYSELPYGIYDVILEVRNNDNPLLQEAHTIYNKRSDNLALNEYDFLLSVGQLEGKNIVNKEQEDELMFARGLTSLKVHNSTLLGLGVTGSNLGAIATAGLAFDLPWELSLQSTYNYANSGETYFDTTLNLGFFTTSFQEYKGGSNNNLASTLYGYGNFKRAYIGSSFELFNLGQARLSGAYNFNQSDVTSIDYENYNFSFGLGRQINNYVRLDVNLGYTTDSLQEDFELDKLDGSLSVTINLNPQDSIYFRSTVHGYNRQVSSIRNTLSASSIIDGENYQDYGEVSHVYNNVSGSSTRVDSSYSGNYRNDYLRANGLVTADTQGKKGASLGFDSSQIFANGKGYVTANKSSSYGIINLQRNGGQQRSSDDNRLKAYLTVKDNDGQLKKVPVYNYQTVIPMTDYRQYAMELNTDVGDLQNSGRDFSSGYSYPSGVIELTTSVGISKKIISGFKDIFNTPIANITCEGTGCLDIYELYDGVFDITVLDELPFTLKADGLVCELEIYQDKINYGINYCFPELRLGESVLISSHSDNDNDKVVKYLGEYYKGLNTFGFISNIESKNMQVYMLDKRERVAVYVSYEDERLLSNIQLEEMDKLLKFARTNTPINIGEVKK</sequence>
<dbReference type="RefSeq" id="WP_017102325.1">
    <property type="nucleotide sequence ID" value="NZ_AJZO02000195.1"/>
</dbReference>
<dbReference type="InterPro" id="IPR031917">
    <property type="entry name" value="Pilus_assem_C"/>
</dbReference>
<evidence type="ECO:0000259" key="2">
    <source>
        <dbReference type="Pfam" id="PF15976"/>
    </source>
</evidence>
<dbReference type="Pfam" id="PF15976">
    <property type="entry name" value="CooC_C"/>
    <property type="match status" value="1"/>
</dbReference>
<feature type="domain" description="Pilus assembly protein C-terminal" evidence="2">
    <location>
        <begin position="739"/>
        <end position="824"/>
    </location>
</feature>
<keyword evidence="1" id="KW-0732">Signal</keyword>
<keyword evidence="4" id="KW-1185">Reference proteome</keyword>
<organism evidence="3 4">
    <name type="scientific">Vibrio tasmaniensis 1F-267</name>
    <dbReference type="NCBI Taxonomy" id="1191324"/>
    <lineage>
        <taxon>Bacteria</taxon>
        <taxon>Pseudomonadati</taxon>
        <taxon>Pseudomonadota</taxon>
        <taxon>Gammaproteobacteria</taxon>
        <taxon>Vibrionales</taxon>
        <taxon>Vibrionaceae</taxon>
        <taxon>Vibrio</taxon>
    </lineage>
</organism>
<gene>
    <name evidence="3" type="ORF">A163_21700</name>
</gene>
<comment type="caution">
    <text evidence="3">The sequence shown here is derived from an EMBL/GenBank/DDBJ whole genome shotgun (WGS) entry which is preliminary data.</text>
</comment>
<evidence type="ECO:0000256" key="1">
    <source>
        <dbReference type="SAM" id="SignalP"/>
    </source>
</evidence>
<proteinExistence type="predicted"/>